<keyword evidence="3 4" id="KW-0067">ATP-binding</keyword>
<comment type="similarity">
    <text evidence="1 4">Belongs to the 5-formyltetrahydrofolate cyclo-ligase family.</text>
</comment>
<keyword evidence="2 4" id="KW-0547">Nucleotide-binding</keyword>
<comment type="catalytic activity">
    <reaction evidence="4">
        <text>(6S)-5-formyl-5,6,7,8-tetrahydrofolate + ATP = (6R)-5,10-methenyltetrahydrofolate + ADP + phosphate</text>
        <dbReference type="Rhea" id="RHEA:10488"/>
        <dbReference type="ChEBI" id="CHEBI:30616"/>
        <dbReference type="ChEBI" id="CHEBI:43474"/>
        <dbReference type="ChEBI" id="CHEBI:57455"/>
        <dbReference type="ChEBI" id="CHEBI:57457"/>
        <dbReference type="ChEBI" id="CHEBI:456216"/>
        <dbReference type="EC" id="6.3.3.2"/>
    </reaction>
</comment>
<accession>A0ABR7IKB6</accession>
<dbReference type="PANTHER" id="PTHR23407">
    <property type="entry name" value="ATPASE INHIBITOR/5-FORMYLTETRAHYDROFOLATE CYCLO-LIGASE"/>
    <property type="match status" value="1"/>
</dbReference>
<evidence type="ECO:0000313" key="5">
    <source>
        <dbReference type="EMBL" id="MBC5780465.1"/>
    </source>
</evidence>
<dbReference type="Pfam" id="PF01812">
    <property type="entry name" value="5-FTHF_cyc-lig"/>
    <property type="match status" value="1"/>
</dbReference>
<evidence type="ECO:0000256" key="4">
    <source>
        <dbReference type="RuleBase" id="RU361279"/>
    </source>
</evidence>
<protein>
    <recommendedName>
        <fullName evidence="4">5-formyltetrahydrofolate cyclo-ligase</fullName>
        <ecNumber evidence="4">6.3.3.2</ecNumber>
    </recommendedName>
</protein>
<keyword evidence="6" id="KW-1185">Reference proteome</keyword>
<comment type="cofactor">
    <cofactor evidence="4">
        <name>Mg(2+)</name>
        <dbReference type="ChEBI" id="CHEBI:18420"/>
    </cofactor>
</comment>
<comment type="caution">
    <text evidence="5">The sequence shown here is derived from an EMBL/GenBank/DDBJ whole genome shotgun (WGS) entry which is preliminary data.</text>
</comment>
<organism evidence="5 6">
    <name type="scientific">Blautia difficilis</name>
    <dbReference type="NCBI Taxonomy" id="2763027"/>
    <lineage>
        <taxon>Bacteria</taxon>
        <taxon>Bacillati</taxon>
        <taxon>Bacillota</taxon>
        <taxon>Clostridia</taxon>
        <taxon>Lachnospirales</taxon>
        <taxon>Lachnospiraceae</taxon>
        <taxon>Blautia</taxon>
    </lineage>
</organism>
<keyword evidence="4" id="KW-0460">Magnesium</keyword>
<dbReference type="PIRSF" id="PIRSF006806">
    <property type="entry name" value="FTHF_cligase"/>
    <property type="match status" value="1"/>
</dbReference>
<keyword evidence="5" id="KW-0436">Ligase</keyword>
<evidence type="ECO:0000256" key="3">
    <source>
        <dbReference type="ARBA" id="ARBA00022840"/>
    </source>
</evidence>
<dbReference type="EMBL" id="JACOQG010000022">
    <property type="protein sequence ID" value="MBC5780465.1"/>
    <property type="molecule type" value="Genomic_DNA"/>
</dbReference>
<keyword evidence="4" id="KW-0479">Metal-binding</keyword>
<reference evidence="5 6" key="1">
    <citation type="submission" date="2020-08" db="EMBL/GenBank/DDBJ databases">
        <title>Genome public.</title>
        <authorList>
            <person name="Liu C."/>
            <person name="Sun Q."/>
        </authorList>
    </citation>
    <scope>NUCLEOTIDE SEQUENCE [LARGE SCALE GENOMIC DNA]</scope>
    <source>
        <strain evidence="5 6">M29</strain>
    </source>
</reference>
<gene>
    <name evidence="5" type="ORF">H8Z82_12560</name>
</gene>
<evidence type="ECO:0000256" key="1">
    <source>
        <dbReference type="ARBA" id="ARBA00010638"/>
    </source>
</evidence>
<dbReference type="EC" id="6.3.3.2" evidence="4"/>
<dbReference type="InterPro" id="IPR037171">
    <property type="entry name" value="NagB/RpiA_transferase-like"/>
</dbReference>
<dbReference type="GO" id="GO:0030272">
    <property type="term" value="F:5-formyltetrahydrofolate cyclo-ligase activity"/>
    <property type="evidence" value="ECO:0007669"/>
    <property type="project" value="UniProtKB-EC"/>
</dbReference>
<sequence length="187" mass="21400">MDTKKEIRKKVFAARKQRTDAWVEEMSKAITQRVVALPAFKHADRILAYADYNHEVITEYLIEEAWKAGKEVAVPKVVGKDMVFYKLTDFSQLEPGYFQIPEPASGEIVEWPTALMIMPGVAFDRENHRVGYGGGFYDRYLEKHPDIQRVAVAFSFQMFDQVPTEPTDICPQILVTEEETCCLTSEA</sequence>
<dbReference type="InterPro" id="IPR002698">
    <property type="entry name" value="FTHF_cligase"/>
</dbReference>
<proteinExistence type="inferred from homology"/>
<dbReference type="Gene3D" id="3.40.50.10420">
    <property type="entry name" value="NagB/RpiA/CoA transferase-like"/>
    <property type="match status" value="1"/>
</dbReference>
<dbReference type="Proteomes" id="UP000649826">
    <property type="component" value="Unassembled WGS sequence"/>
</dbReference>
<evidence type="ECO:0000256" key="2">
    <source>
        <dbReference type="ARBA" id="ARBA00022741"/>
    </source>
</evidence>
<evidence type="ECO:0000313" key="6">
    <source>
        <dbReference type="Proteomes" id="UP000649826"/>
    </source>
</evidence>
<dbReference type="NCBIfam" id="TIGR02727">
    <property type="entry name" value="MTHFS_bact"/>
    <property type="match status" value="1"/>
</dbReference>
<dbReference type="InterPro" id="IPR024185">
    <property type="entry name" value="FTHF_cligase-like_sf"/>
</dbReference>
<name>A0ABR7IKB6_9FIRM</name>
<dbReference type="RefSeq" id="WP_186995297.1">
    <property type="nucleotide sequence ID" value="NZ_JACOQG010000022.1"/>
</dbReference>
<dbReference type="PANTHER" id="PTHR23407:SF1">
    <property type="entry name" value="5-FORMYLTETRAHYDROFOLATE CYCLO-LIGASE"/>
    <property type="match status" value="1"/>
</dbReference>
<dbReference type="SUPFAM" id="SSF100950">
    <property type="entry name" value="NagB/RpiA/CoA transferase-like"/>
    <property type="match status" value="1"/>
</dbReference>